<dbReference type="InterPro" id="IPR036163">
    <property type="entry name" value="HMA_dom_sf"/>
</dbReference>
<dbReference type="Gene3D" id="3.30.70.100">
    <property type="match status" value="1"/>
</dbReference>
<sequence>MKTYQFKTNINCGNCIKKVSPFLNEEFSIVEWKVNTDVDDKLLDVTVEDDLNIEGVLSILENAGFKASFVAEL</sequence>
<dbReference type="OrthoDB" id="677920at2"/>
<feature type="domain" description="HMA" evidence="1">
    <location>
        <begin position="1"/>
        <end position="68"/>
    </location>
</feature>
<evidence type="ECO:0000313" key="3">
    <source>
        <dbReference type="Proteomes" id="UP000245535"/>
    </source>
</evidence>
<keyword evidence="3" id="KW-1185">Reference proteome</keyword>
<proteinExistence type="predicted"/>
<dbReference type="InterPro" id="IPR006121">
    <property type="entry name" value="HMA_dom"/>
</dbReference>
<dbReference type="AlphaFoldDB" id="A0A315ZCP7"/>
<accession>A0A315ZCP7</accession>
<dbReference type="EMBL" id="QGDO01000002">
    <property type="protein sequence ID" value="PWJ42524.1"/>
    <property type="molecule type" value="Genomic_DNA"/>
</dbReference>
<dbReference type="SUPFAM" id="SSF55008">
    <property type="entry name" value="HMA, heavy metal-associated domain"/>
    <property type="match status" value="1"/>
</dbReference>
<comment type="caution">
    <text evidence="2">The sequence shown here is derived from an EMBL/GenBank/DDBJ whole genome shotgun (WGS) entry which is preliminary data.</text>
</comment>
<protein>
    <recommendedName>
        <fullName evidence="1">HMA domain-containing protein</fullName>
    </recommendedName>
</protein>
<name>A0A315ZCP7_SEDFL</name>
<dbReference type="Proteomes" id="UP000245535">
    <property type="component" value="Unassembled WGS sequence"/>
</dbReference>
<reference evidence="2 3" key="1">
    <citation type="submission" date="2018-03" db="EMBL/GenBank/DDBJ databases">
        <title>Genomic Encyclopedia of Archaeal and Bacterial Type Strains, Phase II (KMG-II): from individual species to whole genera.</title>
        <authorList>
            <person name="Goeker M."/>
        </authorList>
    </citation>
    <scope>NUCLEOTIDE SEQUENCE [LARGE SCALE GENOMIC DNA]</scope>
    <source>
        <strain evidence="2 3">DSM 28229</strain>
    </source>
</reference>
<dbReference type="RefSeq" id="WP_109616666.1">
    <property type="nucleotide sequence ID" value="NZ_QGDO01000002.1"/>
</dbReference>
<organism evidence="2 3">
    <name type="scientific">Sediminitomix flava</name>
    <dbReference type="NCBI Taxonomy" id="379075"/>
    <lineage>
        <taxon>Bacteria</taxon>
        <taxon>Pseudomonadati</taxon>
        <taxon>Bacteroidota</taxon>
        <taxon>Cytophagia</taxon>
        <taxon>Cytophagales</taxon>
        <taxon>Flammeovirgaceae</taxon>
        <taxon>Sediminitomix</taxon>
    </lineage>
</organism>
<evidence type="ECO:0000313" key="2">
    <source>
        <dbReference type="EMBL" id="PWJ42524.1"/>
    </source>
</evidence>
<dbReference type="GO" id="GO:0046872">
    <property type="term" value="F:metal ion binding"/>
    <property type="evidence" value="ECO:0007669"/>
    <property type="project" value="InterPro"/>
</dbReference>
<dbReference type="PROSITE" id="PS50846">
    <property type="entry name" value="HMA_2"/>
    <property type="match status" value="1"/>
</dbReference>
<gene>
    <name evidence="2" type="ORF">BC781_10267</name>
</gene>
<evidence type="ECO:0000259" key="1">
    <source>
        <dbReference type="PROSITE" id="PS50846"/>
    </source>
</evidence>